<dbReference type="AlphaFoldDB" id="A0A256GD64"/>
<keyword evidence="2" id="KW-1185">Reference proteome</keyword>
<accession>A0A256GD64</accession>
<name>A0A256GD64_9HYPH</name>
<gene>
    <name evidence="1" type="ORF">CEV34_5669</name>
</gene>
<reference evidence="1 2" key="1">
    <citation type="submission" date="2017-07" db="EMBL/GenBank/DDBJ databases">
        <title>Phylogenetic study on the rhizospheric bacterium Ochrobactrum sp. A44.</title>
        <authorList>
            <person name="Krzyzanowska D.M."/>
            <person name="Ossowicki A."/>
            <person name="Rajewska M."/>
            <person name="Maciag T."/>
            <person name="Kaczynski Z."/>
            <person name="Czerwicka M."/>
            <person name="Jafra S."/>
        </authorList>
    </citation>
    <scope>NUCLEOTIDE SEQUENCE [LARGE SCALE GENOMIC DNA]</scope>
    <source>
        <strain evidence="1 2">CCUG 30717</strain>
    </source>
</reference>
<evidence type="ECO:0000313" key="2">
    <source>
        <dbReference type="Proteomes" id="UP000216188"/>
    </source>
</evidence>
<comment type="caution">
    <text evidence="1">The sequence shown here is derived from an EMBL/GenBank/DDBJ whole genome shotgun (WGS) entry which is preliminary data.</text>
</comment>
<dbReference type="EMBL" id="NNRM01000030">
    <property type="protein sequence ID" value="OYR24856.1"/>
    <property type="molecule type" value="Genomic_DNA"/>
</dbReference>
<proteinExistence type="predicted"/>
<dbReference type="Proteomes" id="UP000216188">
    <property type="component" value="Unassembled WGS sequence"/>
</dbReference>
<organism evidence="1 2">
    <name type="scientific">Brucella pseudogrignonensis</name>
    <dbReference type="NCBI Taxonomy" id="419475"/>
    <lineage>
        <taxon>Bacteria</taxon>
        <taxon>Pseudomonadati</taxon>
        <taxon>Pseudomonadota</taxon>
        <taxon>Alphaproteobacteria</taxon>
        <taxon>Hyphomicrobiales</taxon>
        <taxon>Brucellaceae</taxon>
        <taxon>Brucella/Ochrobactrum group</taxon>
        <taxon>Brucella</taxon>
    </lineage>
</organism>
<evidence type="ECO:0000313" key="1">
    <source>
        <dbReference type="EMBL" id="OYR24856.1"/>
    </source>
</evidence>
<protein>
    <submittedName>
        <fullName evidence="1">Uncharacterized protein</fullName>
    </submittedName>
</protein>
<sequence length="85" mass="9769">MSLSNANLRDSISNISLLVLTCLFARGLTIYRPMLASKNGSIMPCPFITKRHSNSWENILFREVLQRCGMRNGNLLWYFKIAAWC</sequence>